<evidence type="ECO:0000313" key="5">
    <source>
        <dbReference type="Proteomes" id="UP000604046"/>
    </source>
</evidence>
<proteinExistence type="predicted"/>
<sequence>MAQLLAEVNIPVSMHPDFLPFTPQEFALVSVDLQGLDAFLQGLTFPGDISEPLLTARVRLLWQRCQALSQGPKPKAASSAPGISPVSDASWVEAFPKKLSPELVKSLVQRFESRYPSEIICPETMPSQRLLALTAKQIQDKHWKWIHWKYRMSEDMLEQQLLQRPAKMARLELEKIVFDEVPSRDVSAQGMGRHTMQSFLELQAVALAMCGAAHLHTLREYNRRFLSKAFERFPSESGLRAPSAQEALQADQKLWQGIAHLYNHEQWTLDNAIHEVVVVRSEVQQLLQPRPALPKFFNEVLRGGKGRERGPFKGAGKGKKGPEDRQRNQVNVGGLSLRLAQWYSGKGGERKNLCREYQWGRCKRGRDCKFEHLCGVMAVPGKPCLGEHSAKDHKVPSEGVEAKQLQSDALAVFAGSQGQGETVRVVSSSATVLQAQGGVPEKVSVSQSVEAPCEGPPRPVVGVAAEASAVDVTMMEPRPGSSSFAECLALLRSSGLVEWGRDFRDGQLWLEEPTGDVPCFIRELGVELSGRLVCTKETPFAFNGALWHATMPWQGERWALTAYTLPEVSPAALAGLNFPHQTVEIPRVSESVHVPTPAAPRFFLDICSGYASPLSQALKEHGVPVLSIDVLLDASHDLLQDAFYEKVLRICFSGKCSMAHGSPPCGEYSRLKLMDKDGPPPVRSPEFLDGLPDNTPVMQEKVLTSFTLLSRTVQLLMAVYQSGGHTSLEQPRNAMSWLEPVVRRYLQEVSADVNVVAACMFGMPYLKHWIFASSWRPLQALACVCPHGRDAHHKVLGQRDADGTYVSRQTALYPARLAEVYAEKVLPLFPAPAEGVQLSIPDAVACIPTRVEDVFSGLRPQLQRFMLENKIPNRLSAQTKEASTSPLFTEAEVSDLREIWNGWFKAQGHEAPAWDVPEGQPYALHALRKLAQVMHDPDEALWPALLAGVPTGVRHDIPASGVFVPVASSAAPALDEHDFLLCTGNWKGAEDDPALLERLLEKEVQAGFLEEVPDLQTAQDRWPQLAIGKANIVHALGRDPRLIIDPTVSGLNPACHIPEKFCLPGLHDVQCGVPIRGSSAELAACTLDISVQKLLEAVNFVLKATKLCRKDLERIIGLLHWVVQISPTLRPWLCSLYHDMERPLATNFSFSAFAWQQLPTCLDSDMIFSRTPPGTSIRVGSRLLSVRHVDVKCKADLTQVQFTGKRLWARVADPTTDRRKLSSLSISFLSFWRDWCEQPQILRPLNATPFEPLVKLAADACASGQNVGIGGWVEFPGQPRLWFAERFEVSDFSQWGISMQSPANLDIVCYETLAQIALVHVFATSCVGGRCRVRIPSWSDNTGTEAVCTKLFTTVQPLAAFVQQLAIHAWRSHVELDTSHISGCHNDKADFLSRWDGVSALPEEWLPAYRVSCALPVLWAYNHDIRLFPPEARLLWELPLNKWRELSQ</sequence>
<keyword evidence="1" id="KW-0862">Zinc</keyword>
<feature type="domain" description="C3H1-type" evidence="3">
    <location>
        <begin position="348"/>
        <end position="375"/>
    </location>
</feature>
<dbReference type="PANTHER" id="PTHR33050">
    <property type="entry name" value="REVERSE TRANSCRIPTASE DOMAIN-CONTAINING PROTEIN"/>
    <property type="match status" value="1"/>
</dbReference>
<dbReference type="InterPro" id="IPR052055">
    <property type="entry name" value="Hepadnavirus_pol/RT"/>
</dbReference>
<comment type="caution">
    <text evidence="4">The sequence shown here is derived from an EMBL/GenBank/DDBJ whole genome shotgun (WGS) entry which is preliminary data.</text>
</comment>
<feature type="zinc finger region" description="C3H1-type" evidence="1">
    <location>
        <begin position="348"/>
        <end position="375"/>
    </location>
</feature>
<evidence type="ECO:0000256" key="2">
    <source>
        <dbReference type="SAM" id="MobiDB-lite"/>
    </source>
</evidence>
<organism evidence="4 5">
    <name type="scientific">Symbiodinium natans</name>
    <dbReference type="NCBI Taxonomy" id="878477"/>
    <lineage>
        <taxon>Eukaryota</taxon>
        <taxon>Sar</taxon>
        <taxon>Alveolata</taxon>
        <taxon>Dinophyceae</taxon>
        <taxon>Suessiales</taxon>
        <taxon>Symbiodiniaceae</taxon>
        <taxon>Symbiodinium</taxon>
    </lineage>
</organism>
<protein>
    <recommendedName>
        <fullName evidence="3">C3H1-type domain-containing protein</fullName>
    </recommendedName>
</protein>
<dbReference type="PANTHER" id="PTHR33050:SF7">
    <property type="entry name" value="RIBONUCLEASE H"/>
    <property type="match status" value="1"/>
</dbReference>
<dbReference type="EMBL" id="CAJNDS010000257">
    <property type="protein sequence ID" value="CAE7034675.1"/>
    <property type="molecule type" value="Genomic_DNA"/>
</dbReference>
<dbReference type="GO" id="GO:0008270">
    <property type="term" value="F:zinc ion binding"/>
    <property type="evidence" value="ECO:0007669"/>
    <property type="project" value="UniProtKB-KW"/>
</dbReference>
<keyword evidence="1" id="KW-0863">Zinc-finger</keyword>
<dbReference type="PROSITE" id="PS50103">
    <property type="entry name" value="ZF_C3H1"/>
    <property type="match status" value="1"/>
</dbReference>
<dbReference type="OrthoDB" id="408131at2759"/>
<evidence type="ECO:0000259" key="3">
    <source>
        <dbReference type="PROSITE" id="PS50103"/>
    </source>
</evidence>
<evidence type="ECO:0000256" key="1">
    <source>
        <dbReference type="PROSITE-ProRule" id="PRU00723"/>
    </source>
</evidence>
<accession>A0A812IGD2</accession>
<keyword evidence="5" id="KW-1185">Reference proteome</keyword>
<keyword evidence="1" id="KW-0479">Metal-binding</keyword>
<gene>
    <name evidence="4" type="ORF">SNAT2548_LOCUS4156</name>
</gene>
<evidence type="ECO:0000313" key="4">
    <source>
        <dbReference type="EMBL" id="CAE7034675.1"/>
    </source>
</evidence>
<dbReference type="Proteomes" id="UP000604046">
    <property type="component" value="Unassembled WGS sequence"/>
</dbReference>
<feature type="region of interest" description="Disordered" evidence="2">
    <location>
        <begin position="304"/>
        <end position="327"/>
    </location>
</feature>
<name>A0A812IGD2_9DINO</name>
<reference evidence="4" key="1">
    <citation type="submission" date="2021-02" db="EMBL/GenBank/DDBJ databases">
        <authorList>
            <person name="Dougan E. K."/>
            <person name="Rhodes N."/>
            <person name="Thang M."/>
            <person name="Chan C."/>
        </authorList>
    </citation>
    <scope>NUCLEOTIDE SEQUENCE</scope>
</reference>
<dbReference type="InterPro" id="IPR000571">
    <property type="entry name" value="Znf_CCCH"/>
</dbReference>